<protein>
    <submittedName>
        <fullName evidence="2">Uncharacterized protein</fullName>
    </submittedName>
</protein>
<proteinExistence type="predicted"/>
<organism evidence="1 2">
    <name type="scientific">Panagrolaimus sp. JU765</name>
    <dbReference type="NCBI Taxonomy" id="591449"/>
    <lineage>
        <taxon>Eukaryota</taxon>
        <taxon>Metazoa</taxon>
        <taxon>Ecdysozoa</taxon>
        <taxon>Nematoda</taxon>
        <taxon>Chromadorea</taxon>
        <taxon>Rhabditida</taxon>
        <taxon>Tylenchina</taxon>
        <taxon>Panagrolaimomorpha</taxon>
        <taxon>Panagrolaimoidea</taxon>
        <taxon>Panagrolaimidae</taxon>
        <taxon>Panagrolaimus</taxon>
    </lineage>
</organism>
<sequence length="164" mass="18621">MTILRVALIASSKVEEILLPTPTFEWCQNLQNFIKVGTNYINFVKPVKADDPDVLLYCLSLFEQYEVLYSDKLSPNYLHIFSSLKTQFPNKEVGIVAVFPGPAVKNFVNKDNETIAEIFETSLYIPVAEGNVNAFYEKLCELFLKSEPVVNQKSTSAAFFKCFK</sequence>
<reference evidence="2" key="1">
    <citation type="submission" date="2022-11" db="UniProtKB">
        <authorList>
            <consortium name="WormBaseParasite"/>
        </authorList>
    </citation>
    <scope>IDENTIFICATION</scope>
</reference>
<evidence type="ECO:0000313" key="1">
    <source>
        <dbReference type="Proteomes" id="UP000887576"/>
    </source>
</evidence>
<name>A0AC34RDU5_9BILA</name>
<accession>A0AC34RDU5</accession>
<evidence type="ECO:0000313" key="2">
    <source>
        <dbReference type="WBParaSite" id="JU765_v2.g5728.t1"/>
    </source>
</evidence>
<dbReference type="WBParaSite" id="JU765_v2.g5728.t1">
    <property type="protein sequence ID" value="JU765_v2.g5728.t1"/>
    <property type="gene ID" value="JU765_v2.g5728"/>
</dbReference>
<dbReference type="Proteomes" id="UP000887576">
    <property type="component" value="Unplaced"/>
</dbReference>